<dbReference type="AlphaFoldDB" id="A0A176W4R8"/>
<evidence type="ECO:0000259" key="7">
    <source>
        <dbReference type="Pfam" id="PF05712"/>
    </source>
</evidence>
<proteinExistence type="predicted"/>
<name>A0A176W4R8_MARPO</name>
<dbReference type="GO" id="GO:0005634">
    <property type="term" value="C:nucleus"/>
    <property type="evidence" value="ECO:0007669"/>
    <property type="project" value="UniProtKB-SubCell"/>
</dbReference>
<reference evidence="8" key="1">
    <citation type="submission" date="2016-03" db="EMBL/GenBank/DDBJ databases">
        <title>Mechanisms controlling the formation of the plant cell surface in tip-growing cells are functionally conserved among land plants.</title>
        <authorList>
            <person name="Honkanen S."/>
            <person name="Jones V.A."/>
            <person name="Morieri G."/>
            <person name="Champion C."/>
            <person name="Hetherington A.J."/>
            <person name="Kelly S."/>
            <person name="Saint-Marcoux D."/>
            <person name="Proust H."/>
            <person name="Prescott H."/>
            <person name="Dolan L."/>
        </authorList>
    </citation>
    <scope>NUCLEOTIDE SEQUENCE [LARGE SCALE GENOMIC DNA]</scope>
    <source>
        <tissue evidence="8">Whole gametophyte</tissue>
    </source>
</reference>
<dbReference type="PROSITE" id="PS51640">
    <property type="entry name" value="MRG"/>
    <property type="match status" value="1"/>
</dbReference>
<dbReference type="EMBL" id="LVLJ01001791">
    <property type="protein sequence ID" value="OAE27999.1"/>
    <property type="molecule type" value="Genomic_DNA"/>
</dbReference>
<evidence type="ECO:0000256" key="2">
    <source>
        <dbReference type="ARBA" id="ARBA00022853"/>
    </source>
</evidence>
<evidence type="ECO:0000256" key="5">
    <source>
        <dbReference type="ARBA" id="ARBA00023242"/>
    </source>
</evidence>
<dbReference type="Proteomes" id="UP000077202">
    <property type="component" value="Unassembled WGS sequence"/>
</dbReference>
<accession>A0A176W4R8</accession>
<feature type="domain" description="MRG" evidence="7">
    <location>
        <begin position="147"/>
        <end position="318"/>
    </location>
</feature>
<dbReference type="GO" id="GO:0006325">
    <property type="term" value="P:chromatin organization"/>
    <property type="evidence" value="ECO:0007669"/>
    <property type="project" value="UniProtKB-KW"/>
</dbReference>
<dbReference type="InterPro" id="IPR026541">
    <property type="entry name" value="MRG_dom"/>
</dbReference>
<evidence type="ECO:0000313" key="9">
    <source>
        <dbReference type="Proteomes" id="UP000077202"/>
    </source>
</evidence>
<dbReference type="Gene3D" id="2.30.30.140">
    <property type="match status" value="1"/>
</dbReference>
<feature type="compositionally biased region" description="Basic and acidic residues" evidence="6">
    <location>
        <begin position="573"/>
        <end position="589"/>
    </location>
</feature>
<feature type="region of interest" description="Disordered" evidence="6">
    <location>
        <begin position="120"/>
        <end position="164"/>
    </location>
</feature>
<dbReference type="SUPFAM" id="SSF54160">
    <property type="entry name" value="Chromo domain-like"/>
    <property type="match status" value="1"/>
</dbReference>
<evidence type="ECO:0000313" key="8">
    <source>
        <dbReference type="EMBL" id="OAE27999.1"/>
    </source>
</evidence>
<evidence type="ECO:0000256" key="1">
    <source>
        <dbReference type="ARBA" id="ARBA00004123"/>
    </source>
</evidence>
<dbReference type="GO" id="GO:0006355">
    <property type="term" value="P:regulation of DNA-templated transcription"/>
    <property type="evidence" value="ECO:0007669"/>
    <property type="project" value="InterPro"/>
</dbReference>
<feature type="compositionally biased region" description="Polar residues" evidence="6">
    <location>
        <begin position="130"/>
        <end position="140"/>
    </location>
</feature>
<dbReference type="Gene3D" id="1.10.274.30">
    <property type="entry name" value="MRG domain"/>
    <property type="match status" value="1"/>
</dbReference>
<feature type="region of interest" description="Disordered" evidence="6">
    <location>
        <begin position="325"/>
        <end position="596"/>
    </location>
</feature>
<gene>
    <name evidence="8" type="ORF">AXG93_2646s1010</name>
</gene>
<feature type="region of interest" description="Disordered" evidence="6">
    <location>
        <begin position="1"/>
        <end position="34"/>
    </location>
</feature>
<keyword evidence="9" id="KW-1185">Reference proteome</keyword>
<dbReference type="InterPro" id="IPR008676">
    <property type="entry name" value="MRG"/>
</dbReference>
<sequence>MGSVVLDEKMEDAISGRKDGDGGASDGKLKEKETVEGQFKEGDKVLAYHGPLIYEAKVCLGFYYMNSSLSRSEMSFEEGQPVIYFLTGLEQKNSWDEWVGTNRLMELSDENLERQKKLFKDQNVDKQSKGRVSQGKQKTLTVPKGKKRKSESTVSEEKDADEPDQVMKIPLPPVLKKQLVDDWELIQSGKSIKLPRKPSVDEILKTYRELKTKREGTDEDSIGEVLDGLQAYFDRALPAMLLYKQERAQYAEAVSEGSSKRPSLIYGAEHLLRLFVKLPELLVFINMEEEALNQLQQRLQDFLKFLQKNQSNFFMSMYDGPKVSTKVEPEEKKLKRDNSKAEDDKKERKDGSKVMEDKKEKRGGQRLADDKREKKDSSKFSDERSERKDAGRTGEEKKDKKDAMKSLDEKRDKKDVTKASDEKRRKDHPRAKVDGLRGSSEKANKKDGPKGDRKEKRDGSRPAEKKDGPKSSDDKKEKKVASKGPDDKPDKNNASKALEEKDRKDGTKNGDERKERKITGKAVEDKTEKKTSKSSEEKEKKDCLRGSDDSKDEVPSRQVDDKKDNTDISGQLDKIEKNESAEEGIRPESEDLDGCD</sequence>
<dbReference type="GO" id="GO:1990841">
    <property type="term" value="F:promoter-specific chromatin binding"/>
    <property type="evidence" value="ECO:0007669"/>
    <property type="project" value="UniProtKB-ARBA"/>
</dbReference>
<dbReference type="PANTHER" id="PTHR10880:SF15">
    <property type="entry name" value="MSL COMPLEX SUBUNIT 3"/>
    <property type="match status" value="1"/>
</dbReference>
<keyword evidence="5" id="KW-0539">Nucleus</keyword>
<dbReference type="GO" id="GO:0000123">
    <property type="term" value="C:histone acetyltransferase complex"/>
    <property type="evidence" value="ECO:0007669"/>
    <property type="project" value="TreeGrafter"/>
</dbReference>
<dbReference type="FunFam" id="1.10.274.30:FF:000005">
    <property type="entry name" value="Chromatin modification-related protein EAF3"/>
    <property type="match status" value="1"/>
</dbReference>
<feature type="compositionally biased region" description="Basic and acidic residues" evidence="6">
    <location>
        <begin position="325"/>
        <end position="566"/>
    </location>
</feature>
<keyword evidence="4" id="KW-0804">Transcription</keyword>
<evidence type="ECO:0000256" key="3">
    <source>
        <dbReference type="ARBA" id="ARBA00023015"/>
    </source>
</evidence>
<dbReference type="InterPro" id="IPR016197">
    <property type="entry name" value="Chromo-like_dom_sf"/>
</dbReference>
<evidence type="ECO:0000256" key="4">
    <source>
        <dbReference type="ARBA" id="ARBA00023163"/>
    </source>
</evidence>
<dbReference type="Pfam" id="PF05712">
    <property type="entry name" value="MRG"/>
    <property type="match status" value="1"/>
</dbReference>
<comment type="subcellular location">
    <subcellularLocation>
        <location evidence="1">Nucleus</location>
    </subcellularLocation>
</comment>
<dbReference type="InterPro" id="IPR038217">
    <property type="entry name" value="MRG_C_sf"/>
</dbReference>
<evidence type="ECO:0000256" key="6">
    <source>
        <dbReference type="SAM" id="MobiDB-lite"/>
    </source>
</evidence>
<protein>
    <recommendedName>
        <fullName evidence="7">MRG domain-containing protein</fullName>
    </recommendedName>
</protein>
<keyword evidence="2" id="KW-0156">Chromatin regulator</keyword>
<keyword evidence="3" id="KW-0805">Transcription regulation</keyword>
<dbReference type="PANTHER" id="PTHR10880">
    <property type="entry name" value="MORTALITY FACTOR 4-LIKE PROTEIN"/>
    <property type="match status" value="1"/>
</dbReference>
<organism evidence="8 9">
    <name type="scientific">Marchantia polymorpha subsp. ruderalis</name>
    <dbReference type="NCBI Taxonomy" id="1480154"/>
    <lineage>
        <taxon>Eukaryota</taxon>
        <taxon>Viridiplantae</taxon>
        <taxon>Streptophyta</taxon>
        <taxon>Embryophyta</taxon>
        <taxon>Marchantiophyta</taxon>
        <taxon>Marchantiopsida</taxon>
        <taxon>Marchantiidae</taxon>
        <taxon>Marchantiales</taxon>
        <taxon>Marchantiaceae</taxon>
        <taxon>Marchantia</taxon>
    </lineage>
</organism>
<comment type="caution">
    <text evidence="8">The sequence shown here is derived from an EMBL/GenBank/DDBJ whole genome shotgun (WGS) entry which is preliminary data.</text>
</comment>